<name>A0A511HQU2_9BACT</name>
<accession>A0A511HQU2</accession>
<dbReference type="SUPFAM" id="SSF46785">
    <property type="entry name" value="Winged helix' DNA-binding domain"/>
    <property type="match status" value="1"/>
</dbReference>
<proteinExistence type="predicted"/>
<dbReference type="RefSeq" id="WP_090495664.1">
    <property type="nucleotide sequence ID" value="NZ_BJVY01000055.1"/>
</dbReference>
<dbReference type="EMBL" id="BJVY01000055">
    <property type="protein sequence ID" value="GEL74879.1"/>
    <property type="molecule type" value="Genomic_DNA"/>
</dbReference>
<protein>
    <submittedName>
        <fullName evidence="5">HxlR family transcriptional regulator</fullName>
    </submittedName>
    <submittedName>
        <fullName evidence="6">Transcriptional regulator, HxlR family</fullName>
    </submittedName>
</protein>
<feature type="domain" description="HTH hxlR-type" evidence="4">
    <location>
        <begin position="8"/>
        <end position="107"/>
    </location>
</feature>
<evidence type="ECO:0000256" key="3">
    <source>
        <dbReference type="ARBA" id="ARBA00023163"/>
    </source>
</evidence>
<dbReference type="PANTHER" id="PTHR33204:SF37">
    <property type="entry name" value="HTH-TYPE TRANSCRIPTIONAL REGULATOR YODB"/>
    <property type="match status" value="1"/>
</dbReference>
<dbReference type="EMBL" id="FNAJ01000026">
    <property type="protein sequence ID" value="SDF24940.1"/>
    <property type="molecule type" value="Genomic_DNA"/>
</dbReference>
<dbReference type="Pfam" id="PF01638">
    <property type="entry name" value="HxlR"/>
    <property type="match status" value="1"/>
</dbReference>
<dbReference type="Gene3D" id="1.10.10.10">
    <property type="entry name" value="Winged helix-like DNA-binding domain superfamily/Winged helix DNA-binding domain"/>
    <property type="match status" value="1"/>
</dbReference>
<dbReference type="GO" id="GO:0003677">
    <property type="term" value="F:DNA binding"/>
    <property type="evidence" value="ECO:0007669"/>
    <property type="project" value="UniProtKB-KW"/>
</dbReference>
<keyword evidence="3" id="KW-0804">Transcription</keyword>
<keyword evidence="2" id="KW-0238">DNA-binding</keyword>
<evidence type="ECO:0000256" key="2">
    <source>
        <dbReference type="ARBA" id="ARBA00023125"/>
    </source>
</evidence>
<dbReference type="PROSITE" id="PS51118">
    <property type="entry name" value="HTH_HXLR"/>
    <property type="match status" value="1"/>
</dbReference>
<reference evidence="5 8" key="2">
    <citation type="submission" date="2019-07" db="EMBL/GenBank/DDBJ databases">
        <title>Whole genome shotgun sequence of Myxococcus virescens NBRC 100334.</title>
        <authorList>
            <person name="Hosoyama A."/>
            <person name="Uohara A."/>
            <person name="Ohji S."/>
            <person name="Ichikawa N."/>
        </authorList>
    </citation>
    <scope>NUCLEOTIDE SEQUENCE [LARGE SCALE GENOMIC DNA]</scope>
    <source>
        <strain evidence="5 8">NBRC 100334</strain>
    </source>
</reference>
<keyword evidence="1" id="KW-0805">Transcription regulation</keyword>
<evidence type="ECO:0000313" key="7">
    <source>
        <dbReference type="Proteomes" id="UP000198717"/>
    </source>
</evidence>
<dbReference type="Proteomes" id="UP000321224">
    <property type="component" value="Unassembled WGS sequence"/>
</dbReference>
<evidence type="ECO:0000313" key="5">
    <source>
        <dbReference type="EMBL" id="GEL74879.1"/>
    </source>
</evidence>
<evidence type="ECO:0000256" key="1">
    <source>
        <dbReference type="ARBA" id="ARBA00023015"/>
    </source>
</evidence>
<dbReference type="PANTHER" id="PTHR33204">
    <property type="entry name" value="TRANSCRIPTIONAL REGULATOR, MARR FAMILY"/>
    <property type="match status" value="1"/>
</dbReference>
<gene>
    <name evidence="5" type="ORF">MVI01_66630</name>
    <name evidence="6" type="ORF">SAMN04488504_1267</name>
</gene>
<dbReference type="Proteomes" id="UP000198717">
    <property type="component" value="Unassembled WGS sequence"/>
</dbReference>
<comment type="caution">
    <text evidence="5">The sequence shown here is derived from an EMBL/GenBank/DDBJ whole genome shotgun (WGS) entry which is preliminary data.</text>
</comment>
<keyword evidence="7" id="KW-1185">Reference proteome</keyword>
<reference evidence="6 7" key="1">
    <citation type="submission" date="2016-10" db="EMBL/GenBank/DDBJ databases">
        <authorList>
            <person name="Varghese N."/>
            <person name="Submissions S."/>
        </authorList>
    </citation>
    <scope>NUCLEOTIDE SEQUENCE [LARGE SCALE GENOMIC DNA]</scope>
    <source>
        <strain evidence="6 7">DSM 2260</strain>
    </source>
</reference>
<sequence>MEHPLTRCARYEKASELMGKRWTGLILRILLAGPRRFGELTAEIGSISERVLSERLKELEAEGVVSRHVDAGPPIRVAYQLTEKGQALWKVVDELGRWAERWVDVKPASAARKRKSA</sequence>
<dbReference type="AlphaFoldDB" id="A0A511HQU2"/>
<dbReference type="InterPro" id="IPR002577">
    <property type="entry name" value="HTH_HxlR"/>
</dbReference>
<dbReference type="InterPro" id="IPR036388">
    <property type="entry name" value="WH-like_DNA-bd_sf"/>
</dbReference>
<evidence type="ECO:0000313" key="6">
    <source>
        <dbReference type="EMBL" id="SDF24940.1"/>
    </source>
</evidence>
<organism evidence="5 8">
    <name type="scientific">Myxococcus virescens</name>
    <dbReference type="NCBI Taxonomy" id="83456"/>
    <lineage>
        <taxon>Bacteria</taxon>
        <taxon>Pseudomonadati</taxon>
        <taxon>Myxococcota</taxon>
        <taxon>Myxococcia</taxon>
        <taxon>Myxococcales</taxon>
        <taxon>Cystobacterineae</taxon>
        <taxon>Myxococcaceae</taxon>
        <taxon>Myxococcus</taxon>
    </lineage>
</organism>
<dbReference type="InterPro" id="IPR036390">
    <property type="entry name" value="WH_DNA-bd_sf"/>
</dbReference>
<evidence type="ECO:0000313" key="8">
    <source>
        <dbReference type="Proteomes" id="UP000321224"/>
    </source>
</evidence>
<evidence type="ECO:0000259" key="4">
    <source>
        <dbReference type="PROSITE" id="PS51118"/>
    </source>
</evidence>